<dbReference type="AlphaFoldDB" id="A0A9P7VUI4"/>
<comment type="caution">
    <text evidence="1">The sequence shown here is derived from an EMBL/GenBank/DDBJ whole genome shotgun (WGS) entry which is preliminary data.</text>
</comment>
<name>A0A9P7VUI4_9AGAR</name>
<protein>
    <submittedName>
        <fullName evidence="1">Uncharacterized protein</fullName>
    </submittedName>
</protein>
<dbReference type="GeneID" id="66105381"/>
<evidence type="ECO:0000313" key="1">
    <source>
        <dbReference type="EMBL" id="KAG7447721.1"/>
    </source>
</evidence>
<dbReference type="OrthoDB" id="3232941at2759"/>
<organism evidence="1 2">
    <name type="scientific">Guyanagaster necrorhizus</name>
    <dbReference type="NCBI Taxonomy" id="856835"/>
    <lineage>
        <taxon>Eukaryota</taxon>
        <taxon>Fungi</taxon>
        <taxon>Dikarya</taxon>
        <taxon>Basidiomycota</taxon>
        <taxon>Agaricomycotina</taxon>
        <taxon>Agaricomycetes</taxon>
        <taxon>Agaricomycetidae</taxon>
        <taxon>Agaricales</taxon>
        <taxon>Marasmiineae</taxon>
        <taxon>Physalacriaceae</taxon>
        <taxon>Guyanagaster</taxon>
    </lineage>
</organism>
<dbReference type="EMBL" id="MU250531">
    <property type="protein sequence ID" value="KAG7447721.1"/>
    <property type="molecule type" value="Genomic_DNA"/>
</dbReference>
<evidence type="ECO:0000313" key="2">
    <source>
        <dbReference type="Proteomes" id="UP000812287"/>
    </source>
</evidence>
<reference evidence="1" key="1">
    <citation type="submission" date="2020-11" db="EMBL/GenBank/DDBJ databases">
        <title>Adaptations for nitrogen fixation in a non-lichenized fungal sporocarp promotes dispersal by wood-feeding termites.</title>
        <authorList>
            <consortium name="DOE Joint Genome Institute"/>
            <person name="Koch R.A."/>
            <person name="Yoon G."/>
            <person name="Arayal U."/>
            <person name="Lail K."/>
            <person name="Amirebrahimi M."/>
            <person name="Labutti K."/>
            <person name="Lipzen A."/>
            <person name="Riley R."/>
            <person name="Barry K."/>
            <person name="Henrissat B."/>
            <person name="Grigoriev I.V."/>
            <person name="Herr J.R."/>
            <person name="Aime M.C."/>
        </authorList>
    </citation>
    <scope>NUCLEOTIDE SEQUENCE</scope>
    <source>
        <strain evidence="1">MCA 3950</strain>
    </source>
</reference>
<keyword evidence="2" id="KW-1185">Reference proteome</keyword>
<dbReference type="RefSeq" id="XP_043041221.1">
    <property type="nucleotide sequence ID" value="XM_043183084.1"/>
</dbReference>
<sequence length="116" mass="13739">TDNKYKNIEKVFLAIIAGYADEEMAKCIRAVVNFIYYTYYKEYTTELLKKLEDLWYTFYKYKIFIDQRICDYFNILKIHFIHHYTSMIYSHGSTGGVMILAPKSCLAALACDLIRN</sequence>
<feature type="non-terminal residue" evidence="1">
    <location>
        <position position="1"/>
    </location>
</feature>
<dbReference type="Proteomes" id="UP000812287">
    <property type="component" value="Unassembled WGS sequence"/>
</dbReference>
<gene>
    <name evidence="1" type="ORF">BT62DRAFT_891833</name>
</gene>
<accession>A0A9P7VUI4</accession>
<proteinExistence type="predicted"/>